<feature type="region of interest" description="Disordered" evidence="2">
    <location>
        <begin position="78"/>
        <end position="98"/>
    </location>
</feature>
<proteinExistence type="inferred from homology"/>
<feature type="domain" description="CsbD-like" evidence="4">
    <location>
        <begin position="6"/>
        <end position="56"/>
    </location>
</feature>
<sequence>MVTKQEISGKWNSITGAVKKKYGQITDDELSQVEGDTDQLIGLIQQKTGQGREQVEAFLSEACENCDSQSGQFSEMASNYAETASESMREGYEQVARRAREGYEHSTEVLSQRPLESVVAALGVGLITGIAIGLSIAGRRQPEPTWRDRWSR</sequence>
<keyword evidence="3" id="KW-1133">Transmembrane helix</keyword>
<dbReference type="EMBL" id="BAABGA010000031">
    <property type="protein sequence ID" value="GAA4453822.1"/>
    <property type="molecule type" value="Genomic_DNA"/>
</dbReference>
<dbReference type="SUPFAM" id="SSF69047">
    <property type="entry name" value="Hypothetical protein YjbJ"/>
    <property type="match status" value="1"/>
</dbReference>
<comment type="similarity">
    <text evidence="1">Belongs to the UPF0337 (CsbD) family.</text>
</comment>
<name>A0ABP8MPE8_9BACT</name>
<evidence type="ECO:0000313" key="5">
    <source>
        <dbReference type="EMBL" id="GAA4453822.1"/>
    </source>
</evidence>
<keyword evidence="3" id="KW-0812">Transmembrane</keyword>
<feature type="transmembrane region" description="Helical" evidence="3">
    <location>
        <begin position="118"/>
        <end position="137"/>
    </location>
</feature>
<dbReference type="RefSeq" id="WP_339943037.1">
    <property type="nucleotide sequence ID" value="NZ_BAABGA010000031.1"/>
</dbReference>
<reference evidence="6" key="1">
    <citation type="journal article" date="2019" name="Int. J. Syst. Evol. Microbiol.">
        <title>The Global Catalogue of Microorganisms (GCM) 10K type strain sequencing project: providing services to taxonomists for standard genome sequencing and annotation.</title>
        <authorList>
            <consortium name="The Broad Institute Genomics Platform"/>
            <consortium name="The Broad Institute Genome Sequencing Center for Infectious Disease"/>
            <person name="Wu L."/>
            <person name="Ma J."/>
        </authorList>
    </citation>
    <scope>NUCLEOTIDE SEQUENCE [LARGE SCALE GENOMIC DNA]</scope>
    <source>
        <strain evidence="6">JCM 17759</strain>
    </source>
</reference>
<protein>
    <recommendedName>
        <fullName evidence="4">CsbD-like domain-containing protein</fullName>
    </recommendedName>
</protein>
<dbReference type="PANTHER" id="PTHR34977">
    <property type="entry name" value="UPF0337 PROTEIN YJBJ"/>
    <property type="match status" value="1"/>
</dbReference>
<comment type="caution">
    <text evidence="5">The sequence shown here is derived from an EMBL/GenBank/DDBJ whole genome shotgun (WGS) entry which is preliminary data.</text>
</comment>
<dbReference type="PANTHER" id="PTHR34977:SF1">
    <property type="entry name" value="UPF0337 PROTEIN YJBJ"/>
    <property type="match status" value="1"/>
</dbReference>
<dbReference type="Gene3D" id="1.10.1470.10">
    <property type="entry name" value="YjbJ"/>
    <property type="match status" value="1"/>
</dbReference>
<dbReference type="InterPro" id="IPR008462">
    <property type="entry name" value="CsbD"/>
</dbReference>
<dbReference type="Proteomes" id="UP001500840">
    <property type="component" value="Unassembled WGS sequence"/>
</dbReference>
<dbReference type="Pfam" id="PF05532">
    <property type="entry name" value="CsbD"/>
    <property type="match status" value="1"/>
</dbReference>
<evidence type="ECO:0000313" key="6">
    <source>
        <dbReference type="Proteomes" id="UP001500840"/>
    </source>
</evidence>
<evidence type="ECO:0000259" key="4">
    <source>
        <dbReference type="Pfam" id="PF05532"/>
    </source>
</evidence>
<dbReference type="InterPro" id="IPR036629">
    <property type="entry name" value="YjbJ_sf"/>
</dbReference>
<gene>
    <name evidence="5" type="ORF">GCM10023156_25320</name>
</gene>
<organism evidence="5 6">
    <name type="scientific">Novipirellula rosea</name>
    <dbReference type="NCBI Taxonomy" id="1031540"/>
    <lineage>
        <taxon>Bacteria</taxon>
        <taxon>Pseudomonadati</taxon>
        <taxon>Planctomycetota</taxon>
        <taxon>Planctomycetia</taxon>
        <taxon>Pirellulales</taxon>
        <taxon>Pirellulaceae</taxon>
        <taxon>Novipirellula</taxon>
    </lineage>
</organism>
<accession>A0ABP8MPE8</accession>
<keyword evidence="6" id="KW-1185">Reference proteome</keyword>
<keyword evidence="3" id="KW-0472">Membrane</keyword>
<evidence type="ECO:0000256" key="3">
    <source>
        <dbReference type="SAM" id="Phobius"/>
    </source>
</evidence>
<feature type="compositionally biased region" description="Basic and acidic residues" evidence="2">
    <location>
        <begin position="87"/>
        <end position="98"/>
    </location>
</feature>
<dbReference type="InterPro" id="IPR050423">
    <property type="entry name" value="UPF0337_stress_rsp"/>
</dbReference>
<evidence type="ECO:0000256" key="1">
    <source>
        <dbReference type="ARBA" id="ARBA00009129"/>
    </source>
</evidence>
<evidence type="ECO:0000256" key="2">
    <source>
        <dbReference type="SAM" id="MobiDB-lite"/>
    </source>
</evidence>